<dbReference type="PROSITE" id="PS51318">
    <property type="entry name" value="TAT"/>
    <property type="match status" value="1"/>
</dbReference>
<evidence type="ECO:0000313" key="2">
    <source>
        <dbReference type="EMBL" id="SNC60710.1"/>
    </source>
</evidence>
<dbReference type="AlphaFoldDB" id="A0A212T4D1"/>
<dbReference type="Proteomes" id="UP000198122">
    <property type="component" value="Unassembled WGS sequence"/>
</dbReference>
<feature type="compositionally biased region" description="Low complexity" evidence="1">
    <location>
        <begin position="215"/>
        <end position="226"/>
    </location>
</feature>
<gene>
    <name evidence="2" type="ORF">SAMN05445756_0334</name>
</gene>
<evidence type="ECO:0008006" key="4">
    <source>
        <dbReference type="Google" id="ProtNLM"/>
    </source>
</evidence>
<dbReference type="InterPro" id="IPR006311">
    <property type="entry name" value="TAT_signal"/>
</dbReference>
<reference evidence="2 3" key="1">
    <citation type="submission" date="2017-06" db="EMBL/GenBank/DDBJ databases">
        <authorList>
            <person name="Kim H.J."/>
            <person name="Triplett B.A."/>
        </authorList>
    </citation>
    <scope>NUCLEOTIDE SEQUENCE [LARGE SCALE GENOMIC DNA]</scope>
    <source>
        <strain evidence="2 3">DSM 22179</strain>
    </source>
</reference>
<evidence type="ECO:0000313" key="3">
    <source>
        <dbReference type="Proteomes" id="UP000198122"/>
    </source>
</evidence>
<dbReference type="OrthoDB" id="5242307at2"/>
<feature type="region of interest" description="Disordered" evidence="1">
    <location>
        <begin position="214"/>
        <end position="248"/>
    </location>
</feature>
<evidence type="ECO:0000256" key="1">
    <source>
        <dbReference type="SAM" id="MobiDB-lite"/>
    </source>
</evidence>
<sequence length="248" mass="26846">MTCEPHFRRLARRDLLRWAGAGALVGLGACARRGSGGGPGVAAPPGVPWPVEVQDAALAVERAWGRRITEQPEVVLVDEARWAGAGYSDDQPAVTTGLRVVTARGAREDAAGSPRVRVLLHPAVDRLSPEERGLVLRHELAHCLLDREIPAAEPWWWREGLAEWVAHRPTGSQPRGEGEGLTERQRDYARSLATVAQLHRVGGRELLQQVDAAWGTPQLPGPTGLPRFLARRGLEPGDLPSTSGLRAD</sequence>
<dbReference type="EMBL" id="FYEZ01000001">
    <property type="protein sequence ID" value="SNC60710.1"/>
    <property type="molecule type" value="Genomic_DNA"/>
</dbReference>
<organism evidence="2 3">
    <name type="scientific">Kytococcus aerolatus</name>
    <dbReference type="NCBI Taxonomy" id="592308"/>
    <lineage>
        <taxon>Bacteria</taxon>
        <taxon>Bacillati</taxon>
        <taxon>Actinomycetota</taxon>
        <taxon>Actinomycetes</taxon>
        <taxon>Micrococcales</taxon>
        <taxon>Kytococcaceae</taxon>
        <taxon>Kytococcus</taxon>
    </lineage>
</organism>
<name>A0A212T4D1_9MICO</name>
<accession>A0A212T4D1</accession>
<proteinExistence type="predicted"/>
<protein>
    <recommendedName>
        <fullName evidence="4">Peptidase MA superfamily protein</fullName>
    </recommendedName>
</protein>
<keyword evidence="3" id="KW-1185">Reference proteome</keyword>
<dbReference type="RefSeq" id="WP_143469448.1">
    <property type="nucleotide sequence ID" value="NZ_FYEZ01000001.1"/>
</dbReference>